<organism evidence="1 2">
    <name type="scientific">Cercospora kikuchii</name>
    <dbReference type="NCBI Taxonomy" id="84275"/>
    <lineage>
        <taxon>Eukaryota</taxon>
        <taxon>Fungi</taxon>
        <taxon>Dikarya</taxon>
        <taxon>Ascomycota</taxon>
        <taxon>Pezizomycotina</taxon>
        <taxon>Dothideomycetes</taxon>
        <taxon>Dothideomycetidae</taxon>
        <taxon>Mycosphaerellales</taxon>
        <taxon>Mycosphaerellaceae</taxon>
        <taxon>Cercospora</taxon>
    </lineage>
</organism>
<dbReference type="OrthoDB" id="5365129at2759"/>
<dbReference type="AlphaFoldDB" id="A0A9P3FML7"/>
<comment type="caution">
    <text evidence="1">The sequence shown here is derived from an EMBL/GenBank/DDBJ whole genome shotgun (WGS) entry which is preliminary data.</text>
</comment>
<dbReference type="Proteomes" id="UP000825890">
    <property type="component" value="Unassembled WGS sequence"/>
</dbReference>
<dbReference type="GeneID" id="68298356"/>
<reference evidence="1 2" key="1">
    <citation type="submission" date="2021-01" db="EMBL/GenBank/DDBJ databases">
        <title>Cercospora kikuchii MAFF 305040 whole genome shotgun sequence.</title>
        <authorList>
            <person name="Kashiwa T."/>
            <person name="Suzuki T."/>
        </authorList>
    </citation>
    <scope>NUCLEOTIDE SEQUENCE [LARGE SCALE GENOMIC DNA]</scope>
    <source>
        <strain evidence="1 2">MAFF 305040</strain>
    </source>
</reference>
<gene>
    <name evidence="1" type="ORF">CKM354_001278100</name>
</gene>
<proteinExistence type="predicted"/>
<name>A0A9P3FML7_9PEZI</name>
<accession>A0A9P3FML7</accession>
<dbReference type="EMBL" id="BOLY01000009">
    <property type="protein sequence ID" value="GIZ49754.1"/>
    <property type="molecule type" value="Genomic_DNA"/>
</dbReference>
<evidence type="ECO:0000313" key="2">
    <source>
        <dbReference type="Proteomes" id="UP000825890"/>
    </source>
</evidence>
<keyword evidence="2" id="KW-1185">Reference proteome</keyword>
<sequence>MAEALGFFGSILTIVGFFQSNVPTQTPQGATVQIKAGLTPIGSDVNDLGGNIRGIWAFNYFNQLIGQSDGGNIDDGASVKFVIDQETPTVQSDYVSIGNSDDGTCISWISVSQLDSNKYGGGWTGDIGAECGQRWYMGGQSAGELPNGEPYVPRCTWLDADFTDGTVSAAMKFWVKAYGDEVADTLENSRQCSSTIFARTTGPIPGEPAKRSVDIPRPQWILDRLVVSNITGEDAELLCSSETSWGPDFVGADGRFCDMEFKQLTQLCEVANVDGCIELDPTSQSLVKRTSVARREVKAVHKQYQHITYNSV</sequence>
<evidence type="ECO:0000313" key="1">
    <source>
        <dbReference type="EMBL" id="GIZ49754.1"/>
    </source>
</evidence>
<dbReference type="RefSeq" id="XP_044664241.1">
    <property type="nucleotide sequence ID" value="XM_044808306.1"/>
</dbReference>
<protein>
    <submittedName>
        <fullName evidence="1">Uncharacterized protein</fullName>
    </submittedName>
</protein>